<accession>A0A1G6MG97</accession>
<dbReference type="Proteomes" id="UP000199039">
    <property type="component" value="Unassembled WGS sequence"/>
</dbReference>
<evidence type="ECO:0000313" key="4">
    <source>
        <dbReference type="Proteomes" id="UP000199039"/>
    </source>
</evidence>
<evidence type="ECO:0000313" key="3">
    <source>
        <dbReference type="EMBL" id="SDC53975.1"/>
    </source>
</evidence>
<proteinExistence type="predicted"/>
<dbReference type="RefSeq" id="WP_245700988.1">
    <property type="nucleotide sequence ID" value="NZ_FMYH01000003.1"/>
</dbReference>
<organism evidence="3 4">
    <name type="scientific">Sanguibacter gelidistatuariae</name>
    <dbReference type="NCBI Taxonomy" id="1814289"/>
    <lineage>
        <taxon>Bacteria</taxon>
        <taxon>Bacillati</taxon>
        <taxon>Actinomycetota</taxon>
        <taxon>Actinomycetes</taxon>
        <taxon>Micrococcales</taxon>
        <taxon>Sanguibacteraceae</taxon>
        <taxon>Sanguibacter</taxon>
    </lineage>
</organism>
<gene>
    <name evidence="3" type="ORF">SAMN05216410_1861</name>
</gene>
<reference evidence="3 4" key="1">
    <citation type="submission" date="2016-09" db="EMBL/GenBank/DDBJ databases">
        <authorList>
            <person name="Capua I."/>
            <person name="De Benedictis P."/>
            <person name="Joannis T."/>
            <person name="Lombin L.H."/>
            <person name="Cattoli G."/>
        </authorList>
    </citation>
    <scope>NUCLEOTIDE SEQUENCE [LARGE SCALE GENOMIC DNA]</scope>
    <source>
        <strain evidence="3 4">ISLP-3</strain>
    </source>
</reference>
<evidence type="ECO:0000259" key="2">
    <source>
        <dbReference type="Pfam" id="PF24551"/>
    </source>
</evidence>
<name>A0A1G6MG97_9MICO</name>
<dbReference type="AlphaFoldDB" id="A0A1G6MG97"/>
<sequence>MNYLTSAPDPQPSSPPWLAWAPGTRVMIRRTLPAGSSHLFTDLLGTVLEVTPDGVRLETRTGLVDVPGDEIATGKPIPPAPPRRRPRS</sequence>
<feature type="region of interest" description="Disordered" evidence="1">
    <location>
        <begin position="66"/>
        <end position="88"/>
    </location>
</feature>
<keyword evidence="4" id="KW-1185">Reference proteome</keyword>
<dbReference type="Pfam" id="PF24551">
    <property type="entry name" value="SH3_Rv0428c"/>
    <property type="match status" value="1"/>
</dbReference>
<feature type="domain" description="Histone acetyltransferase Rv0428c-like SH3" evidence="2">
    <location>
        <begin position="21"/>
        <end position="73"/>
    </location>
</feature>
<dbReference type="EMBL" id="FMYH01000003">
    <property type="protein sequence ID" value="SDC53975.1"/>
    <property type="molecule type" value="Genomic_DNA"/>
</dbReference>
<dbReference type="STRING" id="1814289.SAMN05216410_1861"/>
<evidence type="ECO:0000256" key="1">
    <source>
        <dbReference type="SAM" id="MobiDB-lite"/>
    </source>
</evidence>
<dbReference type="InterPro" id="IPR056934">
    <property type="entry name" value="SH3_Rv0428c"/>
</dbReference>
<protein>
    <recommendedName>
        <fullName evidence="2">Histone acetyltransferase Rv0428c-like SH3 domain-containing protein</fullName>
    </recommendedName>
</protein>